<dbReference type="InterPro" id="IPR036416">
    <property type="entry name" value="Pept_tRNA_hydro_sf"/>
</dbReference>
<dbReference type="InterPro" id="IPR001328">
    <property type="entry name" value="Pept_tRNA_hydro"/>
</dbReference>
<dbReference type="GO" id="GO:0004045">
    <property type="term" value="F:peptidyl-tRNA hydrolase activity"/>
    <property type="evidence" value="ECO:0007669"/>
    <property type="project" value="UniProtKB-EC"/>
</dbReference>
<dbReference type="GO" id="GO:0000049">
    <property type="term" value="F:tRNA binding"/>
    <property type="evidence" value="ECO:0007669"/>
    <property type="project" value="UniProtKB-KW"/>
</dbReference>
<reference evidence="9" key="2">
    <citation type="journal article" date="2021" name="Microbiome">
        <title>Successional dynamics and alternative stable states in a saline activated sludge microbial community over 9 years.</title>
        <authorList>
            <person name="Wang Y."/>
            <person name="Ye J."/>
            <person name="Ju F."/>
            <person name="Liu L."/>
            <person name="Boyd J.A."/>
            <person name="Deng Y."/>
            <person name="Parks D.H."/>
            <person name="Jiang X."/>
            <person name="Yin X."/>
            <person name="Woodcroft B.J."/>
            <person name="Tyson G.W."/>
            <person name="Hugenholtz P."/>
            <person name="Polz M.F."/>
            <person name="Zhang T."/>
        </authorList>
    </citation>
    <scope>NUCLEOTIDE SEQUENCE</scope>
    <source>
        <strain evidence="9">HKST-UBA10</strain>
    </source>
</reference>
<dbReference type="NCBIfam" id="TIGR00447">
    <property type="entry name" value="pth"/>
    <property type="match status" value="1"/>
</dbReference>
<evidence type="ECO:0000256" key="6">
    <source>
        <dbReference type="ARBA" id="ARBA00050038"/>
    </source>
</evidence>
<evidence type="ECO:0000256" key="7">
    <source>
        <dbReference type="RuleBase" id="RU000673"/>
    </source>
</evidence>
<dbReference type="AlphaFoldDB" id="A0A955L4H1"/>
<sequence length="193" mass="21987">MNLPDTDTILITGLGNPGKEYSKTRHNAGFLFVDFLREKFNEELSLSELWKFDSKFEANVCSYNLENKKVFLQQPLTTMNVSGRSVAKMLNWLKLEPSSLILVHDDLDLKLGNYKVQLGKGPLIHNGVNSVENSLHTQDFWRIRIGIDNRDENQRLMAGADYVLSKFTKEEFENVKATFNSITIPSFAGNLLN</sequence>
<dbReference type="InterPro" id="IPR018171">
    <property type="entry name" value="Pept_tRNA_hydro_CS"/>
</dbReference>
<dbReference type="PROSITE" id="PS01195">
    <property type="entry name" value="PEPT_TRNA_HYDROL_1"/>
    <property type="match status" value="1"/>
</dbReference>
<reference evidence="9" key="1">
    <citation type="submission" date="2020-04" db="EMBL/GenBank/DDBJ databases">
        <authorList>
            <person name="Zhang T."/>
        </authorList>
    </citation>
    <scope>NUCLEOTIDE SEQUENCE</scope>
    <source>
        <strain evidence="9">HKST-UBA10</strain>
    </source>
</reference>
<evidence type="ECO:0000256" key="3">
    <source>
        <dbReference type="ARBA" id="ARBA00022801"/>
    </source>
</evidence>
<name>A0A955L4H1_9BACT</name>
<dbReference type="CDD" id="cd00462">
    <property type="entry name" value="PTH"/>
    <property type="match status" value="1"/>
</dbReference>
<keyword evidence="3 7" id="KW-0378">Hydrolase</keyword>
<dbReference type="PANTHER" id="PTHR17224:SF1">
    <property type="entry name" value="PEPTIDYL-TRNA HYDROLASE"/>
    <property type="match status" value="1"/>
</dbReference>
<dbReference type="SUPFAM" id="SSF53178">
    <property type="entry name" value="Peptidyl-tRNA hydrolase-like"/>
    <property type="match status" value="1"/>
</dbReference>
<dbReference type="Proteomes" id="UP000782843">
    <property type="component" value="Unassembled WGS sequence"/>
</dbReference>
<accession>A0A955L4H1</accession>
<dbReference type="Pfam" id="PF01195">
    <property type="entry name" value="Pept_tRNA_hydro"/>
    <property type="match status" value="1"/>
</dbReference>
<comment type="caution">
    <text evidence="9">The sequence shown here is derived from an EMBL/GenBank/DDBJ whole genome shotgun (WGS) entry which is preliminary data.</text>
</comment>
<dbReference type="EC" id="3.1.1.29" evidence="1 7"/>
<dbReference type="EMBL" id="JAGQLG010000145">
    <property type="protein sequence ID" value="MCA9382473.1"/>
    <property type="molecule type" value="Genomic_DNA"/>
</dbReference>
<evidence type="ECO:0000256" key="8">
    <source>
        <dbReference type="RuleBase" id="RU004320"/>
    </source>
</evidence>
<dbReference type="Gene3D" id="3.40.50.1470">
    <property type="entry name" value="Peptidyl-tRNA hydrolase"/>
    <property type="match status" value="1"/>
</dbReference>
<comment type="similarity">
    <text evidence="5 8">Belongs to the PTH family.</text>
</comment>
<keyword evidence="2" id="KW-0820">tRNA-binding</keyword>
<protein>
    <recommendedName>
        <fullName evidence="6 7">Peptidyl-tRNA hydrolase</fullName>
        <ecNumber evidence="1 7">3.1.1.29</ecNumber>
    </recommendedName>
</protein>
<evidence type="ECO:0000256" key="4">
    <source>
        <dbReference type="ARBA" id="ARBA00022884"/>
    </source>
</evidence>
<comment type="catalytic activity">
    <reaction evidence="7">
        <text>an N-acyl-L-alpha-aminoacyl-tRNA + H2O = an N-acyl-L-amino acid + a tRNA + H(+)</text>
        <dbReference type="Rhea" id="RHEA:54448"/>
        <dbReference type="Rhea" id="RHEA-COMP:10123"/>
        <dbReference type="Rhea" id="RHEA-COMP:13883"/>
        <dbReference type="ChEBI" id="CHEBI:15377"/>
        <dbReference type="ChEBI" id="CHEBI:15378"/>
        <dbReference type="ChEBI" id="CHEBI:59874"/>
        <dbReference type="ChEBI" id="CHEBI:78442"/>
        <dbReference type="ChEBI" id="CHEBI:138191"/>
        <dbReference type="EC" id="3.1.1.29"/>
    </reaction>
</comment>
<proteinExistence type="inferred from homology"/>
<dbReference type="PANTHER" id="PTHR17224">
    <property type="entry name" value="PEPTIDYL-TRNA HYDROLASE"/>
    <property type="match status" value="1"/>
</dbReference>
<evidence type="ECO:0000313" key="9">
    <source>
        <dbReference type="EMBL" id="MCA9382473.1"/>
    </source>
</evidence>
<organism evidence="9 10">
    <name type="scientific">Candidatus Dojkabacteria bacterium</name>
    <dbReference type="NCBI Taxonomy" id="2099670"/>
    <lineage>
        <taxon>Bacteria</taxon>
        <taxon>Candidatus Dojkabacteria</taxon>
    </lineage>
</organism>
<evidence type="ECO:0000256" key="2">
    <source>
        <dbReference type="ARBA" id="ARBA00022555"/>
    </source>
</evidence>
<evidence type="ECO:0000256" key="1">
    <source>
        <dbReference type="ARBA" id="ARBA00013260"/>
    </source>
</evidence>
<evidence type="ECO:0000313" key="10">
    <source>
        <dbReference type="Proteomes" id="UP000782843"/>
    </source>
</evidence>
<evidence type="ECO:0000256" key="5">
    <source>
        <dbReference type="ARBA" id="ARBA00038063"/>
    </source>
</evidence>
<keyword evidence="4" id="KW-0694">RNA-binding</keyword>
<gene>
    <name evidence="9" type="primary">pth</name>
    <name evidence="9" type="ORF">KC660_03645</name>
</gene>